<protein>
    <submittedName>
        <fullName evidence="6">UDP-N-acetyl-D-mannosamine dehydrogenase</fullName>
    </submittedName>
</protein>
<dbReference type="NCBIfam" id="TIGR03026">
    <property type="entry name" value="NDP-sugDHase"/>
    <property type="match status" value="1"/>
</dbReference>
<dbReference type="Proteomes" id="UP000654993">
    <property type="component" value="Unassembled WGS sequence"/>
</dbReference>
<gene>
    <name evidence="6" type="ORF">PRECH8_24950</name>
</gene>
<comment type="caution">
    <text evidence="6">The sequence shown here is derived from an EMBL/GenBank/DDBJ whole genome shotgun (WGS) entry which is preliminary data.</text>
</comment>
<reference evidence="6" key="2">
    <citation type="journal article" date="2021" name="Data Brief">
        <title>Draft genome sequence data of the facultative, thermophilic, xylanolytic bacterium Paenibacillus sp. strain DA-C8.</title>
        <authorList>
            <person name="Chhe C."/>
            <person name="Uke A."/>
            <person name="Baramee S."/>
            <person name="Ungkulpasvich U."/>
            <person name="Tachaapaikoon C."/>
            <person name="Pason P."/>
            <person name="Waeonukul R."/>
            <person name="Ratanakhanokchai K."/>
            <person name="Kosugi A."/>
        </authorList>
    </citation>
    <scope>NUCLEOTIDE SEQUENCE</scope>
    <source>
        <strain evidence="6">DA-C8</strain>
    </source>
</reference>
<feature type="domain" description="UDP-glucose/GDP-mannose dehydrogenase C-terminal" evidence="5">
    <location>
        <begin position="310"/>
        <end position="405"/>
    </location>
</feature>
<dbReference type="InterPro" id="IPR014027">
    <property type="entry name" value="UDP-Glc/GDP-Man_DH_C"/>
</dbReference>
<name>A0A916VGY3_9BACL</name>
<keyword evidence="2" id="KW-0560">Oxidoreductase</keyword>
<dbReference type="InterPro" id="IPR036291">
    <property type="entry name" value="NAD(P)-bd_dom_sf"/>
</dbReference>
<accession>A0A916VGY3</accession>
<dbReference type="PIRSF" id="PIRSF500136">
    <property type="entry name" value="UDP_ManNAc_DH"/>
    <property type="match status" value="1"/>
</dbReference>
<proteinExistence type="inferred from homology"/>
<evidence type="ECO:0000259" key="5">
    <source>
        <dbReference type="SMART" id="SM00984"/>
    </source>
</evidence>
<dbReference type="Pfam" id="PF03721">
    <property type="entry name" value="UDPG_MGDP_dh_N"/>
    <property type="match status" value="1"/>
</dbReference>
<dbReference type="InterPro" id="IPR036220">
    <property type="entry name" value="UDP-Glc/GDP-Man_DH_C_sf"/>
</dbReference>
<dbReference type="Gene3D" id="3.40.50.720">
    <property type="entry name" value="NAD(P)-binding Rossmann-like Domain"/>
    <property type="match status" value="2"/>
</dbReference>
<dbReference type="SUPFAM" id="SSF48179">
    <property type="entry name" value="6-phosphogluconate dehydrogenase C-terminal domain-like"/>
    <property type="match status" value="1"/>
</dbReference>
<evidence type="ECO:0000256" key="4">
    <source>
        <dbReference type="PIRNR" id="PIRNR000124"/>
    </source>
</evidence>
<keyword evidence="3" id="KW-0520">NAD</keyword>
<dbReference type="InterPro" id="IPR028359">
    <property type="entry name" value="UDP_ManNAc/GlcNAc_DH"/>
</dbReference>
<dbReference type="EMBL" id="BMAQ01000036">
    <property type="protein sequence ID" value="GFR39199.1"/>
    <property type="molecule type" value="Genomic_DNA"/>
</dbReference>
<dbReference type="SUPFAM" id="SSF52413">
    <property type="entry name" value="UDP-glucose/GDP-mannose dehydrogenase C-terminal domain"/>
    <property type="match status" value="1"/>
</dbReference>
<evidence type="ECO:0000256" key="3">
    <source>
        <dbReference type="ARBA" id="ARBA00023027"/>
    </source>
</evidence>
<dbReference type="InterPro" id="IPR008927">
    <property type="entry name" value="6-PGluconate_DH-like_C_sf"/>
</dbReference>
<dbReference type="SUPFAM" id="SSF51735">
    <property type="entry name" value="NAD(P)-binding Rossmann-fold domains"/>
    <property type="match status" value="1"/>
</dbReference>
<dbReference type="RefSeq" id="WP_200967411.1">
    <property type="nucleotide sequence ID" value="NZ_BMAQ01000036.1"/>
</dbReference>
<dbReference type="Pfam" id="PF03720">
    <property type="entry name" value="UDPG_MGDP_dh_C"/>
    <property type="match status" value="1"/>
</dbReference>
<dbReference type="InterPro" id="IPR014026">
    <property type="entry name" value="UDP-Glc/GDP-Man_DH_dimer"/>
</dbReference>
<organism evidence="6 7">
    <name type="scientific">Insulibacter thermoxylanivorax</name>
    <dbReference type="NCBI Taxonomy" id="2749268"/>
    <lineage>
        <taxon>Bacteria</taxon>
        <taxon>Bacillati</taxon>
        <taxon>Bacillota</taxon>
        <taxon>Bacilli</taxon>
        <taxon>Bacillales</taxon>
        <taxon>Paenibacillaceae</taxon>
        <taxon>Insulibacter</taxon>
    </lineage>
</organism>
<evidence type="ECO:0000256" key="1">
    <source>
        <dbReference type="ARBA" id="ARBA00006601"/>
    </source>
</evidence>
<comment type="similarity">
    <text evidence="1 4">Belongs to the UDP-glucose/GDP-mannose dehydrogenase family.</text>
</comment>
<evidence type="ECO:0000313" key="6">
    <source>
        <dbReference type="EMBL" id="GFR39199.1"/>
    </source>
</evidence>
<keyword evidence="7" id="KW-1185">Reference proteome</keyword>
<dbReference type="InterPro" id="IPR017476">
    <property type="entry name" value="UDP-Glc/GDP-Man"/>
</dbReference>
<dbReference type="PIRSF" id="PIRSF000124">
    <property type="entry name" value="UDPglc_GDPman_dh"/>
    <property type="match status" value="1"/>
</dbReference>
<dbReference type="PANTHER" id="PTHR43491:SF2">
    <property type="entry name" value="UDP-N-ACETYL-D-MANNOSAMINE DEHYDROGENASE"/>
    <property type="match status" value="1"/>
</dbReference>
<sequence>MSNFDHLCVLGLGYIGLPTAVMFAKHGLKVHGVDVNPKVVESLLNKELHIEEPGLKEMMIDVMNHGQLTIGTEPQIADAYIIAVPTPINSDKSANLDYVINAAEMILPYLRENSLVVLESTVPPRTIEDVLVPVLSKSGLKIGEQLFVSHSPERVLPGKLFEELVNNDRVVGGINERSSQMTAELYKLFVKGNIHITDATTAEMVKLMENTYRDVNIALANEFAKIAENLGFNVWEAIRLANYHPRVNIHRPGPGVGGHCIAVDPWFIYEKAPTTAQLIHMSRMINDHMPDYVVSKLEEFLKDINDPVIAILGLAFKGNIDDMRESPAVHVVNKLRKKGYRLRVYDPYINQPFDDKTVDFDAAIDSADCILILTDHDQFKHIDPKHSSKKLRTARIMDTRNVINKTLWELEGFKVYSLGMEKLEKNQSMHISKLFI</sequence>
<reference evidence="6" key="1">
    <citation type="submission" date="2020-08" db="EMBL/GenBank/DDBJ databases">
        <authorList>
            <person name="Uke A."/>
            <person name="Chhe C."/>
            <person name="Baramee S."/>
            <person name="Kosugi A."/>
        </authorList>
    </citation>
    <scope>NUCLEOTIDE SEQUENCE</scope>
    <source>
        <strain evidence="6">DA-C8</strain>
    </source>
</reference>
<dbReference type="GO" id="GO:0000271">
    <property type="term" value="P:polysaccharide biosynthetic process"/>
    <property type="evidence" value="ECO:0007669"/>
    <property type="project" value="InterPro"/>
</dbReference>
<dbReference type="AlphaFoldDB" id="A0A916VGY3"/>
<evidence type="ECO:0000256" key="2">
    <source>
        <dbReference type="ARBA" id="ARBA00023002"/>
    </source>
</evidence>
<dbReference type="SMART" id="SM00984">
    <property type="entry name" value="UDPG_MGDP_dh_C"/>
    <property type="match status" value="1"/>
</dbReference>
<dbReference type="GO" id="GO:0051287">
    <property type="term" value="F:NAD binding"/>
    <property type="evidence" value="ECO:0007669"/>
    <property type="project" value="InterPro"/>
</dbReference>
<evidence type="ECO:0000313" key="7">
    <source>
        <dbReference type="Proteomes" id="UP000654993"/>
    </source>
</evidence>
<dbReference type="PANTHER" id="PTHR43491">
    <property type="entry name" value="UDP-N-ACETYL-D-MANNOSAMINE DEHYDROGENASE"/>
    <property type="match status" value="1"/>
</dbReference>
<dbReference type="InterPro" id="IPR001732">
    <property type="entry name" value="UDP-Glc/GDP-Man_DH_N"/>
</dbReference>
<dbReference type="GO" id="GO:0016628">
    <property type="term" value="F:oxidoreductase activity, acting on the CH-CH group of donors, NAD or NADP as acceptor"/>
    <property type="evidence" value="ECO:0007669"/>
    <property type="project" value="InterPro"/>
</dbReference>
<dbReference type="Pfam" id="PF00984">
    <property type="entry name" value="UDPG_MGDP_dh"/>
    <property type="match status" value="1"/>
</dbReference>
<dbReference type="GO" id="GO:0016616">
    <property type="term" value="F:oxidoreductase activity, acting on the CH-OH group of donors, NAD or NADP as acceptor"/>
    <property type="evidence" value="ECO:0007669"/>
    <property type="project" value="InterPro"/>
</dbReference>